<evidence type="ECO:0000256" key="1">
    <source>
        <dbReference type="ARBA" id="ARBA00022737"/>
    </source>
</evidence>
<gene>
    <name evidence="5" type="primary">LOC116286781</name>
</gene>
<evidence type="ECO:0000256" key="3">
    <source>
        <dbReference type="PROSITE-ProRule" id="PRU00023"/>
    </source>
</evidence>
<evidence type="ECO:0000256" key="2">
    <source>
        <dbReference type="ARBA" id="ARBA00023043"/>
    </source>
</evidence>
<dbReference type="KEGG" id="aten:116286781"/>
<dbReference type="InParanoid" id="A0A6P8GY91"/>
<dbReference type="GO" id="GO:2000812">
    <property type="term" value="P:regulation of barbed-end actin filament capping"/>
    <property type="evidence" value="ECO:0007669"/>
    <property type="project" value="TreeGrafter"/>
</dbReference>
<dbReference type="PRINTS" id="PR01415">
    <property type="entry name" value="ANKYRIN"/>
</dbReference>
<dbReference type="RefSeq" id="XP_031549219.1">
    <property type="nucleotide sequence ID" value="XM_031693359.1"/>
</dbReference>
<dbReference type="GO" id="GO:0005737">
    <property type="term" value="C:cytoplasm"/>
    <property type="evidence" value="ECO:0007669"/>
    <property type="project" value="TreeGrafter"/>
</dbReference>
<dbReference type="GO" id="GO:0005634">
    <property type="term" value="C:nucleus"/>
    <property type="evidence" value="ECO:0007669"/>
    <property type="project" value="TreeGrafter"/>
</dbReference>
<dbReference type="Gene3D" id="1.25.40.20">
    <property type="entry name" value="Ankyrin repeat-containing domain"/>
    <property type="match status" value="1"/>
</dbReference>
<dbReference type="InterPro" id="IPR002110">
    <property type="entry name" value="Ankyrin_rpt"/>
</dbReference>
<protein>
    <submittedName>
        <fullName evidence="5">Myotrophin-like</fullName>
    </submittedName>
</protein>
<proteinExistence type="predicted"/>
<keyword evidence="2 3" id="KW-0040">ANK repeat</keyword>
<dbReference type="Pfam" id="PF12796">
    <property type="entry name" value="Ank_2"/>
    <property type="match status" value="1"/>
</dbReference>
<feature type="repeat" description="ANK" evidence="3">
    <location>
        <begin position="67"/>
        <end position="99"/>
    </location>
</feature>
<dbReference type="FunCoup" id="A0A6P8GY91">
    <property type="interactions" value="2234"/>
</dbReference>
<dbReference type="AlphaFoldDB" id="A0A6P8GY91"/>
<dbReference type="InterPro" id="IPR050745">
    <property type="entry name" value="Multifunctional_regulatory"/>
</dbReference>
<sequence length="123" mass="13600">MTEEIRWALQNGDMDKVNELFSKGFDANKEMGLQGRRPLHIAADYGQKDVLALLLQKGADINAEDRNGITPLLATIWEGHYDCAEFLLEKGATPNGKAPDGSTYVEASETKEIKELLKKHGAK</sequence>
<keyword evidence="1" id="KW-0677">Repeat</keyword>
<dbReference type="PROSITE" id="PS50088">
    <property type="entry name" value="ANK_REPEAT"/>
    <property type="match status" value="2"/>
</dbReference>
<evidence type="ECO:0000313" key="4">
    <source>
        <dbReference type="Proteomes" id="UP000515163"/>
    </source>
</evidence>
<organism evidence="4 5">
    <name type="scientific">Actinia tenebrosa</name>
    <name type="common">Australian red waratah sea anemone</name>
    <dbReference type="NCBI Taxonomy" id="6105"/>
    <lineage>
        <taxon>Eukaryota</taxon>
        <taxon>Metazoa</taxon>
        <taxon>Cnidaria</taxon>
        <taxon>Anthozoa</taxon>
        <taxon>Hexacorallia</taxon>
        <taxon>Actiniaria</taxon>
        <taxon>Actiniidae</taxon>
        <taxon>Actinia</taxon>
    </lineage>
</organism>
<dbReference type="PANTHER" id="PTHR24189:SF69">
    <property type="entry name" value="MYOTROPHIN"/>
    <property type="match status" value="1"/>
</dbReference>
<feature type="repeat" description="ANK" evidence="3">
    <location>
        <begin position="34"/>
        <end position="66"/>
    </location>
</feature>
<dbReference type="SMART" id="SM00248">
    <property type="entry name" value="ANK"/>
    <property type="match status" value="2"/>
</dbReference>
<reference evidence="5" key="1">
    <citation type="submission" date="2025-08" db="UniProtKB">
        <authorList>
            <consortium name="RefSeq"/>
        </authorList>
    </citation>
    <scope>IDENTIFICATION</scope>
    <source>
        <tissue evidence="5">Tentacle</tissue>
    </source>
</reference>
<evidence type="ECO:0000313" key="5">
    <source>
        <dbReference type="RefSeq" id="XP_031549219.1"/>
    </source>
</evidence>
<dbReference type="Proteomes" id="UP000515163">
    <property type="component" value="Unplaced"/>
</dbReference>
<dbReference type="InterPro" id="IPR036770">
    <property type="entry name" value="Ankyrin_rpt-contain_sf"/>
</dbReference>
<dbReference type="GeneID" id="116286781"/>
<dbReference type="SUPFAM" id="SSF48403">
    <property type="entry name" value="Ankyrin repeat"/>
    <property type="match status" value="1"/>
</dbReference>
<name>A0A6P8GY91_ACTTE</name>
<dbReference type="OrthoDB" id="426293at2759"/>
<accession>A0A6P8GY91</accession>
<dbReference type="PROSITE" id="PS50297">
    <property type="entry name" value="ANK_REP_REGION"/>
    <property type="match status" value="2"/>
</dbReference>
<keyword evidence="4" id="KW-1185">Reference proteome</keyword>
<dbReference type="PANTHER" id="PTHR24189">
    <property type="entry name" value="MYOTROPHIN"/>
    <property type="match status" value="1"/>
</dbReference>